<dbReference type="AlphaFoldDB" id="A0A935C2Q6"/>
<comment type="caution">
    <text evidence="1">The sequence shown here is derived from an EMBL/GenBank/DDBJ whole genome shotgun (WGS) entry which is preliminary data.</text>
</comment>
<gene>
    <name evidence="1" type="ORF">JKK62_11935</name>
</gene>
<evidence type="ECO:0000313" key="1">
    <source>
        <dbReference type="EMBL" id="MBK6089341.1"/>
    </source>
</evidence>
<dbReference type="RefSeq" id="WP_201428086.1">
    <property type="nucleotide sequence ID" value="NZ_JAEQMG010000125.1"/>
</dbReference>
<dbReference type="EMBL" id="JAEQMG010000125">
    <property type="protein sequence ID" value="MBK6089341.1"/>
    <property type="molecule type" value="Genomic_DNA"/>
</dbReference>
<reference evidence="1" key="1">
    <citation type="submission" date="2021-01" db="EMBL/GenBank/DDBJ databases">
        <title>Genome public.</title>
        <authorList>
            <person name="Liu C."/>
            <person name="Sun Q."/>
        </authorList>
    </citation>
    <scope>NUCLEOTIDE SEQUENCE</scope>
    <source>
        <strain evidence="1">M6</strain>
    </source>
</reference>
<dbReference type="SUPFAM" id="SSF55729">
    <property type="entry name" value="Acyl-CoA N-acyltransferases (Nat)"/>
    <property type="match status" value="1"/>
</dbReference>
<accession>A0A935C2Q6</accession>
<sequence length="374" mass="42908">MITIQEVKTKKQQRQFVDFPLELYKDNPYFVPPLYGDEMGMFKAGFIYNETCDVINYLAYDGEKVVGRIQGIIQRASNEKNHEKRVRFNRFDAIDSREVASALFGAVEKWAVKKGMDTACGPLGFSDLEREGLLVEGFDQLSTFEEQYNAAYYGTLIESLGYEKEVDWLESKIYLPDNDDGSMKKMADFVMKRYNLHLGEAKNIDDFIRKYGDDFFGLIDKGYEHLYGTVPFTRAMKDEIIKSFKLIVDLKHVAIILDENNRAVCIGICFPSIARAVQKSRGKLTPAALVRLLRAIRHPKVIDLGLIAVEPSYLNRGISAVICSAVMDMLRDGGIEYAETNLNLETNSAILNQWKRFKEVRHKRRRAYVKRLVE</sequence>
<protein>
    <submittedName>
        <fullName evidence="1">N-acetyltransferase</fullName>
    </submittedName>
</protein>
<name>A0A935C2Q6_9FIRM</name>
<proteinExistence type="predicted"/>
<evidence type="ECO:0000313" key="2">
    <source>
        <dbReference type="Proteomes" id="UP000633365"/>
    </source>
</evidence>
<dbReference type="PANTHER" id="PTHR41368">
    <property type="entry name" value="PROTEIN YGHO"/>
    <property type="match status" value="1"/>
</dbReference>
<dbReference type="PANTHER" id="PTHR41368:SF1">
    <property type="entry name" value="PROTEIN YGHO"/>
    <property type="match status" value="1"/>
</dbReference>
<dbReference type="InterPro" id="IPR039968">
    <property type="entry name" value="BcerS-like"/>
</dbReference>
<dbReference type="Proteomes" id="UP000633365">
    <property type="component" value="Unassembled WGS sequence"/>
</dbReference>
<keyword evidence="2" id="KW-1185">Reference proteome</keyword>
<organism evidence="1 2">
    <name type="scientific">Ruminococcus difficilis</name>
    <dbReference type="NCBI Taxonomy" id="2763069"/>
    <lineage>
        <taxon>Bacteria</taxon>
        <taxon>Bacillati</taxon>
        <taxon>Bacillota</taxon>
        <taxon>Clostridia</taxon>
        <taxon>Eubacteriales</taxon>
        <taxon>Oscillospiraceae</taxon>
        <taxon>Ruminococcus</taxon>
    </lineage>
</organism>
<dbReference type="InterPro" id="IPR016181">
    <property type="entry name" value="Acyl_CoA_acyltransferase"/>
</dbReference>